<dbReference type="Proteomes" id="UP000471705">
    <property type="component" value="Unassembled WGS sequence"/>
</dbReference>
<dbReference type="InterPro" id="IPR027417">
    <property type="entry name" value="P-loop_NTPase"/>
</dbReference>
<reference evidence="1 2" key="1">
    <citation type="submission" date="2019-12" db="EMBL/GenBank/DDBJ databases">
        <title>Rhizobium genotypes associated with high levels of biological nitrogen fixation by grain legumes in a temperate-maritime cropping system.</title>
        <authorList>
            <person name="Maluk M."/>
            <person name="Francesc Ferrando Molina F."/>
            <person name="Lopez Del Egido L."/>
            <person name="Lafos M."/>
            <person name="Langarica-Fuentes A."/>
            <person name="Gebre Yohannes G."/>
            <person name="Young M.W."/>
            <person name="Martin P."/>
            <person name="Gantlett R."/>
            <person name="Kenicer G."/>
            <person name="Hawes C."/>
            <person name="Begg G.S."/>
            <person name="Quilliam R.S."/>
            <person name="Squire G.R."/>
            <person name="Poole P.S."/>
            <person name="Young P.W."/>
            <person name="Iannetta P.M."/>
            <person name="James E.K."/>
        </authorList>
    </citation>
    <scope>NUCLEOTIDE SEQUENCE [LARGE SCALE GENOMIC DNA]</scope>
    <source>
        <strain evidence="1 2">JHI54</strain>
    </source>
</reference>
<dbReference type="SUPFAM" id="SSF52540">
    <property type="entry name" value="P-loop containing nucleoside triphosphate hydrolases"/>
    <property type="match status" value="1"/>
</dbReference>
<gene>
    <name evidence="1" type="ORF">GR257_21880</name>
</gene>
<sequence length="96" mass="10304">MLSAFIIKRAHLALSEVTDGCFNLISESAETVSTHFSIIAGQNGSGKSRILAGIANFLSQKTFKEMYLATLQAQYFLKPASSIVLAGVIPQGVDLR</sequence>
<evidence type="ECO:0000313" key="2">
    <source>
        <dbReference type="Proteomes" id="UP000471705"/>
    </source>
</evidence>
<proteinExistence type="predicted"/>
<accession>A0A7K3VJV5</accession>
<dbReference type="EMBL" id="WUFV01000013">
    <property type="protein sequence ID" value="NEK17483.1"/>
    <property type="molecule type" value="Genomic_DNA"/>
</dbReference>
<protein>
    <submittedName>
        <fullName evidence="1">Uncharacterized protein</fullName>
    </submittedName>
</protein>
<dbReference type="AlphaFoldDB" id="A0A7K3VJV5"/>
<evidence type="ECO:0000313" key="1">
    <source>
        <dbReference type="EMBL" id="NEK17483.1"/>
    </source>
</evidence>
<name>A0A7K3VJV5_RHILE</name>
<organism evidence="1 2">
    <name type="scientific">Rhizobium leguminosarum</name>
    <dbReference type="NCBI Taxonomy" id="384"/>
    <lineage>
        <taxon>Bacteria</taxon>
        <taxon>Pseudomonadati</taxon>
        <taxon>Pseudomonadota</taxon>
        <taxon>Alphaproteobacteria</taxon>
        <taxon>Hyphomicrobiales</taxon>
        <taxon>Rhizobiaceae</taxon>
        <taxon>Rhizobium/Agrobacterium group</taxon>
        <taxon>Rhizobium</taxon>
    </lineage>
</organism>
<dbReference type="RefSeq" id="WP_164048092.1">
    <property type="nucleotide sequence ID" value="NZ_WUFV01000013.1"/>
</dbReference>
<comment type="caution">
    <text evidence="1">The sequence shown here is derived from an EMBL/GenBank/DDBJ whole genome shotgun (WGS) entry which is preliminary data.</text>
</comment>